<feature type="domain" description="Nucleoside phosphorylase" evidence="4">
    <location>
        <begin position="23"/>
        <end position="247"/>
    </location>
</feature>
<gene>
    <name evidence="5" type="ORF">C3B54_11627</name>
</gene>
<sequence length="262" mass="28758">MSMERDDAREYHIEVGKGDVGRYVFLPGDPGRCEMIAQYFDSPAFVSRHREYETWTGYLDGEKVSVTSTGIGCPSAVIAMEELVNVGADTFMRVGTSGSMQPHIAPGDLGVITAAIRDEGTTSHYLPIEFPAVANFPITQALWQAATDSRLRVHLGVSQSKDSFYGQHSPERMPVAKRLHERWEAWMAGGAICSEMEAAGLYITAQVLGVRATGIMMIMGHPDQSPMTPEEWEASKVEHALPVAIEGMREIIRRDRAAATKG</sequence>
<protein>
    <recommendedName>
        <fullName evidence="2">Uridine phosphorylase</fullName>
        <ecNumber evidence="1">2.4.2.3</ecNumber>
    </recommendedName>
</protein>
<accession>A0A2L2BPS8</accession>
<dbReference type="GO" id="GO:0009116">
    <property type="term" value="P:nucleoside metabolic process"/>
    <property type="evidence" value="ECO:0007669"/>
    <property type="project" value="InterPro"/>
</dbReference>
<organism evidence="5 6">
    <name type="scientific">Pontimonas salivibrio</name>
    <dbReference type="NCBI Taxonomy" id="1159327"/>
    <lineage>
        <taxon>Bacteria</taxon>
        <taxon>Bacillati</taxon>
        <taxon>Actinomycetota</taxon>
        <taxon>Actinomycetes</taxon>
        <taxon>Micrococcales</taxon>
        <taxon>Microbacteriaceae</taxon>
        <taxon>Pontimonas</taxon>
    </lineage>
</organism>
<evidence type="ECO:0000313" key="6">
    <source>
        <dbReference type="Proteomes" id="UP000243077"/>
    </source>
</evidence>
<dbReference type="CDD" id="cd17767">
    <property type="entry name" value="UP_EcUdp-like"/>
    <property type="match status" value="1"/>
</dbReference>
<evidence type="ECO:0000256" key="3">
    <source>
        <dbReference type="ARBA" id="ARBA00048447"/>
    </source>
</evidence>
<dbReference type="GO" id="GO:0004850">
    <property type="term" value="F:uridine phosphorylase activity"/>
    <property type="evidence" value="ECO:0007669"/>
    <property type="project" value="UniProtKB-EC"/>
</dbReference>
<reference evidence="5 6" key="1">
    <citation type="submission" date="2018-02" db="EMBL/GenBank/DDBJ databases">
        <title>Complete genome of the streamlined marine actinobacterium Pontimonas salivibrio CL-TW6 adapted to coastal planktonic lifestype.</title>
        <authorList>
            <person name="Cho B.C."/>
            <person name="Hardies S.C."/>
            <person name="Jang G.I."/>
            <person name="Hwang C.Y."/>
        </authorList>
    </citation>
    <scope>NUCLEOTIDE SEQUENCE [LARGE SCALE GENOMIC DNA]</scope>
    <source>
        <strain evidence="5 6">CL-TW6</strain>
    </source>
</reference>
<dbReference type="EC" id="2.4.2.3" evidence="1"/>
<evidence type="ECO:0000256" key="2">
    <source>
        <dbReference type="ARBA" id="ARBA00021980"/>
    </source>
</evidence>
<dbReference type="GO" id="GO:0005829">
    <property type="term" value="C:cytosol"/>
    <property type="evidence" value="ECO:0007669"/>
    <property type="project" value="TreeGrafter"/>
</dbReference>
<dbReference type="KEGG" id="psai:C3B54_11627"/>
<dbReference type="InterPro" id="IPR000845">
    <property type="entry name" value="Nucleoside_phosphorylase_d"/>
</dbReference>
<dbReference type="Pfam" id="PF01048">
    <property type="entry name" value="PNP_UDP_1"/>
    <property type="match status" value="1"/>
</dbReference>
<proteinExistence type="predicted"/>
<evidence type="ECO:0000313" key="5">
    <source>
        <dbReference type="EMBL" id="AVG23612.1"/>
    </source>
</evidence>
<dbReference type="Proteomes" id="UP000243077">
    <property type="component" value="Chromosome"/>
</dbReference>
<dbReference type="InterPro" id="IPR035994">
    <property type="entry name" value="Nucleoside_phosphorylase_sf"/>
</dbReference>
<dbReference type="OrthoDB" id="9782889at2"/>
<dbReference type="SUPFAM" id="SSF53167">
    <property type="entry name" value="Purine and uridine phosphorylases"/>
    <property type="match status" value="1"/>
</dbReference>
<keyword evidence="5" id="KW-0328">Glycosyltransferase</keyword>
<dbReference type="Gene3D" id="3.40.50.1580">
    <property type="entry name" value="Nucleoside phosphorylase domain"/>
    <property type="match status" value="1"/>
</dbReference>
<evidence type="ECO:0000256" key="1">
    <source>
        <dbReference type="ARBA" id="ARBA00011888"/>
    </source>
</evidence>
<dbReference type="AlphaFoldDB" id="A0A2L2BPS8"/>
<keyword evidence="6" id="KW-1185">Reference proteome</keyword>
<dbReference type="RefSeq" id="WP_104913196.1">
    <property type="nucleotide sequence ID" value="NZ_CP026923.1"/>
</dbReference>
<dbReference type="PANTHER" id="PTHR43691:SF11">
    <property type="entry name" value="FI09636P-RELATED"/>
    <property type="match status" value="1"/>
</dbReference>
<dbReference type="EMBL" id="CP026923">
    <property type="protein sequence ID" value="AVG23612.1"/>
    <property type="molecule type" value="Genomic_DNA"/>
</dbReference>
<evidence type="ECO:0000259" key="4">
    <source>
        <dbReference type="Pfam" id="PF01048"/>
    </source>
</evidence>
<dbReference type="PANTHER" id="PTHR43691">
    <property type="entry name" value="URIDINE PHOSPHORYLASE"/>
    <property type="match status" value="1"/>
</dbReference>
<name>A0A2L2BPS8_9MICO</name>
<keyword evidence="5" id="KW-0808">Transferase</keyword>
<comment type="catalytic activity">
    <reaction evidence="3">
        <text>uridine + phosphate = alpha-D-ribose 1-phosphate + uracil</text>
        <dbReference type="Rhea" id="RHEA:24388"/>
        <dbReference type="ChEBI" id="CHEBI:16704"/>
        <dbReference type="ChEBI" id="CHEBI:17568"/>
        <dbReference type="ChEBI" id="CHEBI:43474"/>
        <dbReference type="ChEBI" id="CHEBI:57720"/>
        <dbReference type="EC" id="2.4.2.3"/>
    </reaction>
</comment>